<dbReference type="EMBL" id="DXFA01000036">
    <property type="protein sequence ID" value="HIX47811.1"/>
    <property type="molecule type" value="Genomic_DNA"/>
</dbReference>
<dbReference type="InterPro" id="IPR001789">
    <property type="entry name" value="Sig_transdc_resp-reg_receiver"/>
</dbReference>
<dbReference type="PANTHER" id="PTHR43228:SF1">
    <property type="entry name" value="TWO-COMPONENT RESPONSE REGULATOR ARR22"/>
    <property type="match status" value="1"/>
</dbReference>
<gene>
    <name evidence="5" type="ORF">H9981_02145</name>
</gene>
<reference evidence="5" key="1">
    <citation type="journal article" date="2021" name="PeerJ">
        <title>Extensive microbial diversity within the chicken gut microbiome revealed by metagenomics and culture.</title>
        <authorList>
            <person name="Gilroy R."/>
            <person name="Ravi A."/>
            <person name="Getino M."/>
            <person name="Pursley I."/>
            <person name="Horton D.L."/>
            <person name="Alikhan N.F."/>
            <person name="Baker D."/>
            <person name="Gharbi K."/>
            <person name="Hall N."/>
            <person name="Watson M."/>
            <person name="Adriaenssens E.M."/>
            <person name="Foster-Nyarko E."/>
            <person name="Jarju S."/>
            <person name="Secka A."/>
            <person name="Antonio M."/>
            <person name="Oren A."/>
            <person name="Chaudhuri R.R."/>
            <person name="La Ragione R."/>
            <person name="Hildebrand F."/>
            <person name="Pallen M.J."/>
        </authorList>
    </citation>
    <scope>NUCLEOTIDE SEQUENCE</scope>
    <source>
        <strain evidence="5">ChiSjej5B23-15282</strain>
    </source>
</reference>
<comment type="function">
    <text evidence="2">May play the central regulatory role in sporulation. It may be an element of the effector pathway responsible for the activation of sporulation genes in response to nutritional stress. Spo0A may act in concert with spo0H (a sigma factor) to control the expression of some genes that are critical to the sporulation process.</text>
</comment>
<dbReference type="GO" id="GO:0000160">
    <property type="term" value="P:phosphorelay signal transduction system"/>
    <property type="evidence" value="ECO:0007669"/>
    <property type="project" value="InterPro"/>
</dbReference>
<name>A0A9D1VVI4_9FIRM</name>
<evidence type="ECO:0000313" key="5">
    <source>
        <dbReference type="EMBL" id="HIX47811.1"/>
    </source>
</evidence>
<feature type="modified residue" description="4-aspartylphosphate" evidence="3">
    <location>
        <position position="56"/>
    </location>
</feature>
<dbReference type="Gene3D" id="3.40.50.2300">
    <property type="match status" value="1"/>
</dbReference>
<evidence type="ECO:0000259" key="4">
    <source>
        <dbReference type="PROSITE" id="PS50110"/>
    </source>
</evidence>
<dbReference type="Proteomes" id="UP000824243">
    <property type="component" value="Unassembled WGS sequence"/>
</dbReference>
<accession>A0A9D1VVI4</accession>
<evidence type="ECO:0000313" key="6">
    <source>
        <dbReference type="Proteomes" id="UP000824243"/>
    </source>
</evidence>
<dbReference type="InterPro" id="IPR011006">
    <property type="entry name" value="CheY-like_superfamily"/>
</dbReference>
<feature type="domain" description="Response regulatory" evidence="4">
    <location>
        <begin position="4"/>
        <end position="82"/>
    </location>
</feature>
<dbReference type="PANTHER" id="PTHR43228">
    <property type="entry name" value="TWO-COMPONENT RESPONSE REGULATOR"/>
    <property type="match status" value="1"/>
</dbReference>
<evidence type="ECO:0000256" key="1">
    <source>
        <dbReference type="ARBA" id="ARBA00018672"/>
    </source>
</evidence>
<dbReference type="SUPFAM" id="SSF52172">
    <property type="entry name" value="CheY-like"/>
    <property type="match status" value="1"/>
</dbReference>
<evidence type="ECO:0000256" key="3">
    <source>
        <dbReference type="PROSITE-ProRule" id="PRU00169"/>
    </source>
</evidence>
<dbReference type="PROSITE" id="PS50110">
    <property type="entry name" value="RESPONSE_REGULATORY"/>
    <property type="match status" value="1"/>
</dbReference>
<proteinExistence type="predicted"/>
<organism evidence="5 6">
    <name type="scientific">Candidatus Mediterraneibacter caccavium</name>
    <dbReference type="NCBI Taxonomy" id="2838661"/>
    <lineage>
        <taxon>Bacteria</taxon>
        <taxon>Bacillati</taxon>
        <taxon>Bacillota</taxon>
        <taxon>Clostridia</taxon>
        <taxon>Lachnospirales</taxon>
        <taxon>Lachnospiraceae</taxon>
        <taxon>Mediterraneibacter</taxon>
    </lineage>
</organism>
<sequence length="82" mass="9245">MYYRVMIVDDEAIILSGIKSLINWEENGCEVTATARNGKDALEQMRAFPPDIVLADINMPVMDGVTLMKKRRKNSPRLCSLS</sequence>
<evidence type="ECO:0000256" key="2">
    <source>
        <dbReference type="ARBA" id="ARBA00024867"/>
    </source>
</evidence>
<comment type="caution">
    <text evidence="5">The sequence shown here is derived from an EMBL/GenBank/DDBJ whole genome shotgun (WGS) entry which is preliminary data.</text>
</comment>
<dbReference type="InterPro" id="IPR052048">
    <property type="entry name" value="ST_Response_Regulator"/>
</dbReference>
<dbReference type="Pfam" id="PF00072">
    <property type="entry name" value="Response_reg"/>
    <property type="match status" value="1"/>
</dbReference>
<dbReference type="AlphaFoldDB" id="A0A9D1VVI4"/>
<dbReference type="CDD" id="cd17536">
    <property type="entry name" value="REC_YesN-like"/>
    <property type="match status" value="1"/>
</dbReference>
<protein>
    <recommendedName>
        <fullName evidence="1">Stage 0 sporulation protein A homolog</fullName>
    </recommendedName>
</protein>
<keyword evidence="3" id="KW-0597">Phosphoprotein</keyword>
<reference evidence="5" key="2">
    <citation type="submission" date="2021-04" db="EMBL/GenBank/DDBJ databases">
        <authorList>
            <person name="Gilroy R."/>
        </authorList>
    </citation>
    <scope>NUCLEOTIDE SEQUENCE</scope>
    <source>
        <strain evidence="5">ChiSjej5B23-15282</strain>
    </source>
</reference>